<gene>
    <name evidence="2" type="ORF">V6x_51420</name>
</gene>
<dbReference type="RefSeq" id="WP_145043687.1">
    <property type="nucleotide sequence ID" value="NZ_CP036347.1"/>
</dbReference>
<dbReference type="AlphaFoldDB" id="A0A517WJI1"/>
<dbReference type="PANTHER" id="PTHR37833:SF1">
    <property type="entry name" value="SIGNAL PEPTIDE PROTEIN"/>
    <property type="match status" value="1"/>
</dbReference>
<proteinExistence type="predicted"/>
<feature type="transmembrane region" description="Helical" evidence="1">
    <location>
        <begin position="12"/>
        <end position="33"/>
    </location>
</feature>
<dbReference type="Proteomes" id="UP000320722">
    <property type="component" value="Chromosome"/>
</dbReference>
<dbReference type="Pfam" id="PF07610">
    <property type="entry name" value="DUF1573"/>
    <property type="match status" value="1"/>
</dbReference>
<dbReference type="PANTHER" id="PTHR37833">
    <property type="entry name" value="LIPOPROTEIN-RELATED"/>
    <property type="match status" value="1"/>
</dbReference>
<evidence type="ECO:0000313" key="2">
    <source>
        <dbReference type="EMBL" id="QDU05405.1"/>
    </source>
</evidence>
<sequence length="362" mass="39980">MKFFNNQSSSTGVILVLIFATVLCVITVTSLLLSDDIVSQPAPIKSDHKISLKPENSDLGSLRQDASYTVIFNLKNNFKNQVRIVGFDASCHCTAMEDPPVGEVLSSGDSIELPVQFSTGFADGPVSSIVMFAVDTPKGVINLDATIEGNVEPDFHLSSEELDFGIVYSEQEKELLFRVIPALDSNIEILGAECNGRGYTCQLIKHADTTKTKTVKVKYQPRQITRRGYQHGQLILNTNSSVRSRIIIPLRADVSPAFEVTPPRVVALFSSGSDSPIFINIKSEYDFKIIRWDSDSDFIQVSTPKFLSNSESSIGIHISRNLKKSSNSNLKLTLEYVPNEKLKNEVKQYQINVPVSVLVKSS</sequence>
<keyword evidence="1" id="KW-1133">Transmembrane helix</keyword>
<evidence type="ECO:0008006" key="4">
    <source>
        <dbReference type="Google" id="ProtNLM"/>
    </source>
</evidence>
<reference evidence="2 3" key="1">
    <citation type="submission" date="2019-02" db="EMBL/GenBank/DDBJ databases">
        <title>Deep-cultivation of Planctomycetes and their phenomic and genomic characterization uncovers novel biology.</title>
        <authorList>
            <person name="Wiegand S."/>
            <person name="Jogler M."/>
            <person name="Boedeker C."/>
            <person name="Pinto D."/>
            <person name="Vollmers J."/>
            <person name="Rivas-Marin E."/>
            <person name="Kohn T."/>
            <person name="Peeters S.H."/>
            <person name="Heuer A."/>
            <person name="Rast P."/>
            <person name="Oberbeckmann S."/>
            <person name="Bunk B."/>
            <person name="Jeske O."/>
            <person name="Meyerdierks A."/>
            <person name="Storesund J.E."/>
            <person name="Kallscheuer N."/>
            <person name="Luecker S."/>
            <person name="Lage O.M."/>
            <person name="Pohl T."/>
            <person name="Merkel B.J."/>
            <person name="Hornburger P."/>
            <person name="Mueller R.-W."/>
            <person name="Bruemmer F."/>
            <person name="Labrenz M."/>
            <person name="Spormann A.M."/>
            <person name="Op den Camp H."/>
            <person name="Overmann J."/>
            <person name="Amann R."/>
            <person name="Jetten M.S.M."/>
            <person name="Mascher T."/>
            <person name="Medema M.H."/>
            <person name="Devos D.P."/>
            <person name="Kaster A.-K."/>
            <person name="Ovreas L."/>
            <person name="Rohde M."/>
            <person name="Galperin M.Y."/>
            <person name="Jogler C."/>
        </authorList>
    </citation>
    <scope>NUCLEOTIDE SEQUENCE [LARGE SCALE GENOMIC DNA]</scope>
    <source>
        <strain evidence="2 3">V6</strain>
    </source>
</reference>
<accession>A0A517WJI1</accession>
<keyword evidence="1" id="KW-0472">Membrane</keyword>
<dbReference type="InterPro" id="IPR011467">
    <property type="entry name" value="DUF1573"/>
</dbReference>
<organism evidence="2 3">
    <name type="scientific">Gimesia chilikensis</name>
    <dbReference type="NCBI Taxonomy" id="2605989"/>
    <lineage>
        <taxon>Bacteria</taxon>
        <taxon>Pseudomonadati</taxon>
        <taxon>Planctomycetota</taxon>
        <taxon>Planctomycetia</taxon>
        <taxon>Planctomycetales</taxon>
        <taxon>Planctomycetaceae</taxon>
        <taxon>Gimesia</taxon>
    </lineage>
</organism>
<evidence type="ECO:0000256" key="1">
    <source>
        <dbReference type="SAM" id="Phobius"/>
    </source>
</evidence>
<name>A0A517WJI1_9PLAN</name>
<protein>
    <recommendedName>
        <fullName evidence="4">DUF1573 domain-containing protein</fullName>
    </recommendedName>
</protein>
<dbReference type="EMBL" id="CP036347">
    <property type="protein sequence ID" value="QDU05405.1"/>
    <property type="molecule type" value="Genomic_DNA"/>
</dbReference>
<evidence type="ECO:0000313" key="3">
    <source>
        <dbReference type="Proteomes" id="UP000320722"/>
    </source>
</evidence>
<keyword evidence="1" id="KW-0812">Transmembrane</keyword>